<feature type="region of interest" description="Disordered" evidence="1">
    <location>
        <begin position="59"/>
        <end position="146"/>
    </location>
</feature>
<organism evidence="2 3">
    <name type="scientific">Tricholomella constricta</name>
    <dbReference type="NCBI Taxonomy" id="117010"/>
    <lineage>
        <taxon>Eukaryota</taxon>
        <taxon>Fungi</taxon>
        <taxon>Dikarya</taxon>
        <taxon>Basidiomycota</taxon>
        <taxon>Agaricomycotina</taxon>
        <taxon>Agaricomycetes</taxon>
        <taxon>Agaricomycetidae</taxon>
        <taxon>Agaricales</taxon>
        <taxon>Tricholomatineae</taxon>
        <taxon>Lyophyllaceae</taxon>
        <taxon>Tricholomella</taxon>
    </lineage>
</organism>
<evidence type="ECO:0000313" key="2">
    <source>
        <dbReference type="EMBL" id="KAF5388059.1"/>
    </source>
</evidence>
<proteinExistence type="predicted"/>
<name>A0A8H5MBR1_9AGAR</name>
<feature type="region of interest" description="Disordered" evidence="1">
    <location>
        <begin position="164"/>
        <end position="242"/>
    </location>
</feature>
<dbReference type="OrthoDB" id="3438340at2759"/>
<dbReference type="AlphaFoldDB" id="A0A8H5MBR1"/>
<dbReference type="EMBL" id="JAACJP010000001">
    <property type="protein sequence ID" value="KAF5388059.1"/>
    <property type="molecule type" value="Genomic_DNA"/>
</dbReference>
<protein>
    <submittedName>
        <fullName evidence="2">Uncharacterized protein</fullName>
    </submittedName>
</protein>
<accession>A0A8H5MBR1</accession>
<dbReference type="Proteomes" id="UP000565441">
    <property type="component" value="Unassembled WGS sequence"/>
</dbReference>
<feature type="compositionally biased region" description="Basic residues" evidence="1">
    <location>
        <begin position="289"/>
        <end position="302"/>
    </location>
</feature>
<comment type="caution">
    <text evidence="2">The sequence shown here is derived from an EMBL/GenBank/DDBJ whole genome shotgun (WGS) entry which is preliminary data.</text>
</comment>
<feature type="compositionally biased region" description="Basic and acidic residues" evidence="1">
    <location>
        <begin position="93"/>
        <end position="105"/>
    </location>
</feature>
<keyword evidence="3" id="KW-1185">Reference proteome</keyword>
<sequence length="320" mass="34686">MDNQEIDEDSIDLDALQAQIDMSMSFAQEMVSTWVKSSRRLPSRSSRDIEAELKEYMRRPPRLGVGAAIPETHNSSREAARLKGQLIGKGNKRSRDDEPDAKEKSEDEEESRAGAIRKKARVDPFGDYGGKKKNKKKKLTLQDCGALAPLKRPVFSEIEAEEVVSGIIEDTGGPSTPATLKRKKRKKSHSTDGPSTDSAIATESSIPMSPRGAKIPDNSLNTPERTTAGLSNTPKVQEPINVSSIPATPLHILRQAQSAALLKQPLLNLAPLQSDGSEGDTNNTPGGSSKKKKRKRQKKKKSAANESTAEAATADITDVP</sequence>
<feature type="compositionally biased region" description="Polar residues" evidence="1">
    <location>
        <begin position="274"/>
        <end position="287"/>
    </location>
</feature>
<gene>
    <name evidence="2" type="ORF">D9615_000567</name>
</gene>
<feature type="compositionally biased region" description="Polar residues" evidence="1">
    <location>
        <begin position="218"/>
        <end position="242"/>
    </location>
</feature>
<evidence type="ECO:0000256" key="1">
    <source>
        <dbReference type="SAM" id="MobiDB-lite"/>
    </source>
</evidence>
<feature type="compositionally biased region" description="Polar residues" evidence="1">
    <location>
        <begin position="191"/>
        <end position="207"/>
    </location>
</feature>
<feature type="compositionally biased region" description="Low complexity" evidence="1">
    <location>
        <begin position="304"/>
        <end position="314"/>
    </location>
</feature>
<reference evidence="2 3" key="1">
    <citation type="journal article" date="2020" name="ISME J.">
        <title>Uncovering the hidden diversity of litter-decomposition mechanisms in mushroom-forming fungi.</title>
        <authorList>
            <person name="Floudas D."/>
            <person name="Bentzer J."/>
            <person name="Ahren D."/>
            <person name="Johansson T."/>
            <person name="Persson P."/>
            <person name="Tunlid A."/>
        </authorList>
    </citation>
    <scope>NUCLEOTIDE SEQUENCE [LARGE SCALE GENOMIC DNA]</scope>
    <source>
        <strain evidence="2 3">CBS 661.87</strain>
    </source>
</reference>
<evidence type="ECO:0000313" key="3">
    <source>
        <dbReference type="Proteomes" id="UP000565441"/>
    </source>
</evidence>
<feature type="region of interest" description="Disordered" evidence="1">
    <location>
        <begin position="271"/>
        <end position="320"/>
    </location>
</feature>